<dbReference type="Proteomes" id="UP001187471">
    <property type="component" value="Unassembled WGS sequence"/>
</dbReference>
<dbReference type="GO" id="GO:0005975">
    <property type="term" value="P:carbohydrate metabolic process"/>
    <property type="evidence" value="ECO:0007669"/>
    <property type="project" value="InterPro"/>
</dbReference>
<evidence type="ECO:0000313" key="3">
    <source>
        <dbReference type="Proteomes" id="UP001187471"/>
    </source>
</evidence>
<dbReference type="AlphaFoldDB" id="A0AA88UMH0"/>
<dbReference type="EMBL" id="JAVXUO010001034">
    <property type="protein sequence ID" value="KAK2986818.1"/>
    <property type="molecule type" value="Genomic_DNA"/>
</dbReference>
<comment type="caution">
    <text evidence="2">The sequence shown here is derived from an EMBL/GenBank/DDBJ whole genome shotgun (WGS) entry which is preliminary data.</text>
</comment>
<organism evidence="2 3">
    <name type="scientific">Escallonia rubra</name>
    <dbReference type="NCBI Taxonomy" id="112253"/>
    <lineage>
        <taxon>Eukaryota</taxon>
        <taxon>Viridiplantae</taxon>
        <taxon>Streptophyta</taxon>
        <taxon>Embryophyta</taxon>
        <taxon>Tracheophyta</taxon>
        <taxon>Spermatophyta</taxon>
        <taxon>Magnoliopsida</taxon>
        <taxon>eudicotyledons</taxon>
        <taxon>Gunneridae</taxon>
        <taxon>Pentapetalae</taxon>
        <taxon>asterids</taxon>
        <taxon>campanulids</taxon>
        <taxon>Escalloniales</taxon>
        <taxon>Escalloniaceae</taxon>
        <taxon>Escallonia</taxon>
    </lineage>
</organism>
<feature type="region of interest" description="Disordered" evidence="1">
    <location>
        <begin position="651"/>
        <end position="746"/>
    </location>
</feature>
<accession>A0AA88UMH0</accession>
<protein>
    <recommendedName>
        <fullName evidence="4">HEAT repeat-containing protein</fullName>
    </recommendedName>
</protein>
<proteinExistence type="predicted"/>
<evidence type="ECO:0000313" key="2">
    <source>
        <dbReference type="EMBL" id="KAK2986818.1"/>
    </source>
</evidence>
<dbReference type="Pfam" id="PF20210">
    <property type="entry name" value="Laa1_Sip1_HTR5"/>
    <property type="match status" value="1"/>
</dbReference>
<dbReference type="InterPro" id="IPR046837">
    <property type="entry name" value="Laa1/Sip1/HEATR5-like_HEAT"/>
</dbReference>
<dbReference type="SUPFAM" id="SSF48371">
    <property type="entry name" value="ARM repeat"/>
    <property type="match status" value="1"/>
</dbReference>
<evidence type="ECO:0008006" key="4">
    <source>
        <dbReference type="Google" id="ProtNLM"/>
    </source>
</evidence>
<dbReference type="InterPro" id="IPR044218">
    <property type="entry name" value="SWEETIE"/>
</dbReference>
<feature type="compositionally biased region" description="Basic and acidic residues" evidence="1">
    <location>
        <begin position="779"/>
        <end position="788"/>
    </location>
</feature>
<gene>
    <name evidence="2" type="ORF">RJ640_011043</name>
</gene>
<dbReference type="PANTHER" id="PTHR46975">
    <property type="entry name" value="PROTEIN SWEETIE"/>
    <property type="match status" value="1"/>
</dbReference>
<keyword evidence="3" id="KW-1185">Reference proteome</keyword>
<dbReference type="InterPro" id="IPR016024">
    <property type="entry name" value="ARM-type_fold"/>
</dbReference>
<name>A0AA88UMH0_9ASTE</name>
<feature type="compositionally biased region" description="Low complexity" evidence="1">
    <location>
        <begin position="725"/>
        <end position="740"/>
    </location>
</feature>
<feature type="compositionally biased region" description="Acidic residues" evidence="1">
    <location>
        <begin position="671"/>
        <end position="683"/>
    </location>
</feature>
<feature type="compositionally biased region" description="Polar residues" evidence="1">
    <location>
        <begin position="657"/>
        <end position="668"/>
    </location>
</feature>
<feature type="compositionally biased region" description="Basic and acidic residues" evidence="1">
    <location>
        <begin position="813"/>
        <end position="828"/>
    </location>
</feature>
<dbReference type="PANTHER" id="PTHR46975:SF2">
    <property type="entry name" value="PROTEIN SWEETIE"/>
    <property type="match status" value="1"/>
</dbReference>
<evidence type="ECO:0000256" key="1">
    <source>
        <dbReference type="SAM" id="MobiDB-lite"/>
    </source>
</evidence>
<reference evidence="2" key="1">
    <citation type="submission" date="2022-12" db="EMBL/GenBank/DDBJ databases">
        <title>Draft genome assemblies for two species of Escallonia (Escalloniales).</title>
        <authorList>
            <person name="Chanderbali A."/>
            <person name="Dervinis C."/>
            <person name="Anghel I."/>
            <person name="Soltis D."/>
            <person name="Soltis P."/>
            <person name="Zapata F."/>
        </authorList>
    </citation>
    <scope>NUCLEOTIDE SEQUENCE</scope>
    <source>
        <strain evidence="2">UCBG92.1500</strain>
        <tissue evidence="2">Leaf</tissue>
    </source>
</reference>
<feature type="region of interest" description="Disordered" evidence="1">
    <location>
        <begin position="761"/>
        <end position="854"/>
    </location>
</feature>
<sequence>MIADPELPGHLLLEQYQAQLVSAIRTALDTSSGPILLEAGLQLATKILTSGVISGDKIAVKRIFSLISRPLDDFKDLYYPSFAEWVSCKWNPFLDGIQSLLVSSKLQHCLEDAWPVILQAVALDAVPVNFHMNESSKNSRSTSLNASFSGYSMVELEPEEYQFIWGFALLILFQGQDTTLDRNIIPVGSVKSKFGGDTPSTDPHALAVKLYEIVLPVFQFLSTERFFSMEFLTKDIGRELLQVFSYSILMEDTWDSLAISVLLQILQNCPAHFYEADDFANLASELCLAFIFKFIQSFDATSPFHPNWEDKISVSLTAAMTLISRLEPKKQFQLVLPFLLIGYKCIGGASTELCFSKATEYVHSIGLLLRKHVDNNSSLGDDTICYLRTTIGACLDVIPTLTKECIRSIHPLENKRSNFCKLLQMKLAFSLEEVFAFAKLAYEMECLGENKESRSLLYKMLHHCTQCIQDVLTDWDIQVQAVGLQVLKRMIQRSTNEESNSFLLFFTGELLGNLLTIIQQILKKPINKEAVAIVGECMRILMLLQALSKANECQKGLMTLLLETAVLVFSASEDGPSQEVNDLKSTGIRLVSQIAQVPSSAAYFKDVLLAMPVTQRQLLQGMIRASVTQEQKPTQTKSAVPALVIKLPAQTEETRQKSSFPPSSVQQIDENREEEEEEDDDWDAFQSFPASTHEIPHEISPSVKVESTAEESTINERYSISDSTSGNNESQEFSSSQSLSKVNDSMEEAVDGNMIFAVVGNSSMKAPGSQDSGEDTEECTNHRGEKDGVAPSPKSDQALPDLQSFEDTQLSDYKPEVKIGELPSHENDQNLSVPKSNEVEEGYIEPSDSSHDKM</sequence>
<feature type="compositionally biased region" description="Polar residues" evidence="1">
    <location>
        <begin position="710"/>
        <end position="724"/>
    </location>
</feature>